<proteinExistence type="predicted"/>
<dbReference type="AlphaFoldDB" id="A0A6A6HWM6"/>
<feature type="transmembrane region" description="Helical" evidence="2">
    <location>
        <begin position="452"/>
        <end position="478"/>
    </location>
</feature>
<feature type="compositionally biased region" description="Polar residues" evidence="1">
    <location>
        <begin position="228"/>
        <end position="238"/>
    </location>
</feature>
<protein>
    <submittedName>
        <fullName evidence="3">Uncharacterized protein</fullName>
    </submittedName>
</protein>
<organism evidence="3 4">
    <name type="scientific">Trematosphaeria pertusa</name>
    <dbReference type="NCBI Taxonomy" id="390896"/>
    <lineage>
        <taxon>Eukaryota</taxon>
        <taxon>Fungi</taxon>
        <taxon>Dikarya</taxon>
        <taxon>Ascomycota</taxon>
        <taxon>Pezizomycotina</taxon>
        <taxon>Dothideomycetes</taxon>
        <taxon>Pleosporomycetidae</taxon>
        <taxon>Pleosporales</taxon>
        <taxon>Massarineae</taxon>
        <taxon>Trematosphaeriaceae</taxon>
        <taxon>Trematosphaeria</taxon>
    </lineage>
</organism>
<keyword evidence="2" id="KW-0812">Transmembrane</keyword>
<reference evidence="3" key="1">
    <citation type="journal article" date="2020" name="Stud. Mycol.">
        <title>101 Dothideomycetes genomes: a test case for predicting lifestyles and emergence of pathogens.</title>
        <authorList>
            <person name="Haridas S."/>
            <person name="Albert R."/>
            <person name="Binder M."/>
            <person name="Bloem J."/>
            <person name="Labutti K."/>
            <person name="Salamov A."/>
            <person name="Andreopoulos B."/>
            <person name="Baker S."/>
            <person name="Barry K."/>
            <person name="Bills G."/>
            <person name="Bluhm B."/>
            <person name="Cannon C."/>
            <person name="Castanera R."/>
            <person name="Culley D."/>
            <person name="Daum C."/>
            <person name="Ezra D."/>
            <person name="Gonzalez J."/>
            <person name="Henrissat B."/>
            <person name="Kuo A."/>
            <person name="Liang C."/>
            <person name="Lipzen A."/>
            <person name="Lutzoni F."/>
            <person name="Magnuson J."/>
            <person name="Mondo S."/>
            <person name="Nolan M."/>
            <person name="Ohm R."/>
            <person name="Pangilinan J."/>
            <person name="Park H.-J."/>
            <person name="Ramirez L."/>
            <person name="Alfaro M."/>
            <person name="Sun H."/>
            <person name="Tritt A."/>
            <person name="Yoshinaga Y."/>
            <person name="Zwiers L.-H."/>
            <person name="Turgeon B."/>
            <person name="Goodwin S."/>
            <person name="Spatafora J."/>
            <person name="Crous P."/>
            <person name="Grigoriev I."/>
        </authorList>
    </citation>
    <scope>NUCLEOTIDE SEQUENCE</scope>
    <source>
        <strain evidence="3">CBS 122368</strain>
    </source>
</reference>
<evidence type="ECO:0000313" key="3">
    <source>
        <dbReference type="EMBL" id="KAF2242486.1"/>
    </source>
</evidence>
<evidence type="ECO:0000256" key="2">
    <source>
        <dbReference type="SAM" id="Phobius"/>
    </source>
</evidence>
<gene>
    <name evidence="3" type="ORF">BU26DRAFT_438862</name>
</gene>
<dbReference type="OrthoDB" id="3755781at2759"/>
<feature type="compositionally biased region" description="Low complexity" evidence="1">
    <location>
        <begin position="348"/>
        <end position="361"/>
    </location>
</feature>
<feature type="region of interest" description="Disordered" evidence="1">
    <location>
        <begin position="223"/>
        <end position="371"/>
    </location>
</feature>
<keyword evidence="4" id="KW-1185">Reference proteome</keyword>
<name>A0A6A6HWM6_9PLEO</name>
<feature type="region of interest" description="Disordered" evidence="1">
    <location>
        <begin position="411"/>
        <end position="446"/>
    </location>
</feature>
<feature type="region of interest" description="Disordered" evidence="1">
    <location>
        <begin position="184"/>
        <end position="211"/>
    </location>
</feature>
<feature type="compositionally biased region" description="Low complexity" evidence="1">
    <location>
        <begin position="269"/>
        <end position="282"/>
    </location>
</feature>
<feature type="compositionally biased region" description="Low complexity" evidence="1">
    <location>
        <begin position="327"/>
        <end position="339"/>
    </location>
</feature>
<dbReference type="EMBL" id="ML987208">
    <property type="protein sequence ID" value="KAF2242486.1"/>
    <property type="molecule type" value="Genomic_DNA"/>
</dbReference>
<feature type="region of interest" description="Disordered" evidence="1">
    <location>
        <begin position="1"/>
        <end position="67"/>
    </location>
</feature>
<feature type="compositionally biased region" description="Basic and acidic residues" evidence="1">
    <location>
        <begin position="291"/>
        <end position="300"/>
    </location>
</feature>
<accession>A0A6A6HWM6</accession>
<feature type="compositionally biased region" description="Polar residues" evidence="1">
    <location>
        <begin position="8"/>
        <end position="37"/>
    </location>
</feature>
<feature type="compositionally biased region" description="Polar residues" evidence="1">
    <location>
        <begin position="309"/>
        <end position="319"/>
    </location>
</feature>
<keyword evidence="2" id="KW-1133">Transmembrane helix</keyword>
<dbReference type="RefSeq" id="XP_033677490.1">
    <property type="nucleotide sequence ID" value="XM_033824311.1"/>
</dbReference>
<dbReference type="GeneID" id="54577641"/>
<dbReference type="Proteomes" id="UP000800094">
    <property type="component" value="Unassembled WGS sequence"/>
</dbReference>
<feature type="compositionally biased region" description="Low complexity" evidence="1">
    <location>
        <begin position="411"/>
        <end position="429"/>
    </location>
</feature>
<evidence type="ECO:0000256" key="1">
    <source>
        <dbReference type="SAM" id="MobiDB-lite"/>
    </source>
</evidence>
<sequence length="536" mass="58578">MLFKRRSSSQNLATEQTHAPKSGHLSPSNASFSSYHTPETIEEALALSETPPRPPPHRIINASHIRQPLERTQSSEYYLHILKEPRSRKKDPATIHTDATATQPAFESDAFAIQMPTTREPVLVDQPIFSAKLPSPSRDQVEAYRTYKQKAQQVRERNHSEGVRVPSKIVSYDYAYTADAEQPPPLERHVSLPGSPPPQFSPAGAFPISPPLAQHAWTRSNHPVRMQGSRSMSDSSGITIARKPVGLGNVGSSSRPRYQHGDADTGAARSTPSTRSSTPTPTKIKVRLKPRTTDPDRPQKESWWGLYNRSPQSSTDGSRSPSPTKPPSFASATPAATNTVFGYRSNDTTGTPARTAPTTPKKAPPKRPLTSRWAWLRPAGPRITKPAATHDALAAAARATAYVDPFALHATPAPTHPSTPIASRPASPKKLARAAPPPPPSKSEKGKFETGFAQITSLISIILRVCLLVYALVGLYFLLDAIREAVHALGAPFRAMKMVAGCVWIGCAWVARVLGRGWERWGVRIALKGGWKGRWW</sequence>
<evidence type="ECO:0000313" key="4">
    <source>
        <dbReference type="Proteomes" id="UP000800094"/>
    </source>
</evidence>
<keyword evidence="2" id="KW-0472">Membrane</keyword>